<keyword evidence="8 13" id="KW-0406">Ion transport</keyword>
<feature type="region of interest" description="Disordered" evidence="14">
    <location>
        <begin position="1"/>
        <end position="29"/>
    </location>
</feature>
<evidence type="ECO:0000256" key="13">
    <source>
        <dbReference type="RuleBase" id="RU000679"/>
    </source>
</evidence>
<evidence type="ECO:0000313" key="15">
    <source>
        <dbReference type="Proteomes" id="UP000887575"/>
    </source>
</evidence>
<evidence type="ECO:0000256" key="12">
    <source>
        <dbReference type="ARBA" id="ARBA00023303"/>
    </source>
</evidence>
<name>A0AAF3EHU5_9BILA</name>
<dbReference type="InterPro" id="IPR001873">
    <property type="entry name" value="ENaC"/>
</dbReference>
<evidence type="ECO:0000256" key="7">
    <source>
        <dbReference type="ARBA" id="ARBA00023053"/>
    </source>
</evidence>
<keyword evidence="7" id="KW-0915">Sodium</keyword>
<sequence>MKEAGVQNLDQHNIALTEPAKRSRRRRDGTTVFEPALSVCECEWTTNEGLQCTPNVTAHSDEIHKHKRPGAEMCKCAFDRESDDAWPCYPENRWIQERCSCDAHGLCQKQHKSAFNAKFDCACQTPETVTSAESRQFCVKTDLKLDVLKLWEYYGTILDEDPRMIEALGFQNMTDEVAIVTKAKENIIFAMSELNEKTRQTLSMQKHQLIHKCSFNGQSCDIDHDFKLVSDPTYGNCFIFNHERNFSRSSIRAGPSYGLRVLMFVNASDYLPTTEAVGIRMTIHDKDEFPFPDTFGYSAPTGYISSFGMKMQKMSRLPAPYGDCVPDGRTTNYIYTEHVYSTEGCYRTCFQEMVVRECGCGDPRFPVLGQAIHCQVFNPEQRRCLEARTRELGQVHSSFRCRCQQPCEQSVYTGWSQKLSDE</sequence>
<dbReference type="InterPro" id="IPR020903">
    <property type="entry name" value="ENaC_CS"/>
</dbReference>
<dbReference type="PANTHER" id="PTHR11690">
    <property type="entry name" value="AMILORIDE-SENSITIVE SODIUM CHANNEL-RELATED"/>
    <property type="match status" value="1"/>
</dbReference>
<proteinExistence type="inferred from homology"/>
<keyword evidence="6" id="KW-1133">Transmembrane helix</keyword>
<dbReference type="PRINTS" id="PR01078">
    <property type="entry name" value="AMINACHANNEL"/>
</dbReference>
<evidence type="ECO:0000256" key="9">
    <source>
        <dbReference type="ARBA" id="ARBA00023136"/>
    </source>
</evidence>
<evidence type="ECO:0000256" key="6">
    <source>
        <dbReference type="ARBA" id="ARBA00022989"/>
    </source>
</evidence>
<accession>A0AAF3EHU5</accession>
<evidence type="ECO:0008006" key="17">
    <source>
        <dbReference type="Google" id="ProtNLM"/>
    </source>
</evidence>
<evidence type="ECO:0000256" key="11">
    <source>
        <dbReference type="ARBA" id="ARBA00023201"/>
    </source>
</evidence>
<evidence type="ECO:0000256" key="4">
    <source>
        <dbReference type="ARBA" id="ARBA00022461"/>
    </source>
</evidence>
<keyword evidence="11 13" id="KW-0739">Sodium transport</keyword>
<keyword evidence="10" id="KW-0325">Glycoprotein</keyword>
<dbReference type="AlphaFoldDB" id="A0AAF3EHU5"/>
<dbReference type="FunFam" id="2.60.470.10:FF:000004">
    <property type="entry name" value="Degenerin unc-8"/>
    <property type="match status" value="1"/>
</dbReference>
<protein>
    <recommendedName>
        <fullName evidence="17">Amiloride-sensitive sodium channel</fullName>
    </recommendedName>
</protein>
<keyword evidence="5 13" id="KW-0812">Transmembrane</keyword>
<keyword evidence="4 13" id="KW-0894">Sodium channel</keyword>
<dbReference type="PANTHER" id="PTHR11690:SF267">
    <property type="entry name" value="DEGENERIN MEC-10"/>
    <property type="match status" value="1"/>
</dbReference>
<keyword evidence="3 13" id="KW-0813">Transport</keyword>
<dbReference type="PROSITE" id="PS01206">
    <property type="entry name" value="ASC"/>
    <property type="match status" value="1"/>
</dbReference>
<organism evidence="15 16">
    <name type="scientific">Mesorhabditis belari</name>
    <dbReference type="NCBI Taxonomy" id="2138241"/>
    <lineage>
        <taxon>Eukaryota</taxon>
        <taxon>Metazoa</taxon>
        <taxon>Ecdysozoa</taxon>
        <taxon>Nematoda</taxon>
        <taxon>Chromadorea</taxon>
        <taxon>Rhabditida</taxon>
        <taxon>Rhabditina</taxon>
        <taxon>Rhabditomorpha</taxon>
        <taxon>Rhabditoidea</taxon>
        <taxon>Rhabditidae</taxon>
        <taxon>Mesorhabditinae</taxon>
        <taxon>Mesorhabditis</taxon>
    </lineage>
</organism>
<evidence type="ECO:0000256" key="3">
    <source>
        <dbReference type="ARBA" id="ARBA00022448"/>
    </source>
</evidence>
<reference evidence="16" key="1">
    <citation type="submission" date="2024-02" db="UniProtKB">
        <authorList>
            <consortium name="WormBaseParasite"/>
        </authorList>
    </citation>
    <scope>IDENTIFICATION</scope>
</reference>
<keyword evidence="15" id="KW-1185">Reference proteome</keyword>
<evidence type="ECO:0000256" key="14">
    <source>
        <dbReference type="SAM" id="MobiDB-lite"/>
    </source>
</evidence>
<evidence type="ECO:0000256" key="8">
    <source>
        <dbReference type="ARBA" id="ARBA00023065"/>
    </source>
</evidence>
<dbReference type="Gene3D" id="2.60.470.10">
    <property type="entry name" value="Acid-sensing ion channels like domains"/>
    <property type="match status" value="1"/>
</dbReference>
<dbReference type="GO" id="GO:0005886">
    <property type="term" value="C:plasma membrane"/>
    <property type="evidence" value="ECO:0007669"/>
    <property type="project" value="TreeGrafter"/>
</dbReference>
<evidence type="ECO:0000256" key="5">
    <source>
        <dbReference type="ARBA" id="ARBA00022692"/>
    </source>
</evidence>
<evidence type="ECO:0000256" key="10">
    <source>
        <dbReference type="ARBA" id="ARBA00023180"/>
    </source>
</evidence>
<keyword evidence="12 13" id="KW-0407">Ion channel</keyword>
<dbReference type="WBParaSite" id="MBELARI_LOCUS13573">
    <property type="protein sequence ID" value="MBELARI_LOCUS13573"/>
    <property type="gene ID" value="MBELARI_LOCUS13573"/>
</dbReference>
<dbReference type="Pfam" id="PF00858">
    <property type="entry name" value="ASC"/>
    <property type="match status" value="1"/>
</dbReference>
<comment type="similarity">
    <text evidence="2 13">Belongs to the amiloride-sensitive sodium channel (TC 1.A.6) family.</text>
</comment>
<dbReference type="Proteomes" id="UP000887575">
    <property type="component" value="Unassembled WGS sequence"/>
</dbReference>
<evidence type="ECO:0000256" key="1">
    <source>
        <dbReference type="ARBA" id="ARBA00004141"/>
    </source>
</evidence>
<comment type="subcellular location">
    <subcellularLocation>
        <location evidence="1">Membrane</location>
        <topology evidence="1">Multi-pass membrane protein</topology>
    </subcellularLocation>
</comment>
<evidence type="ECO:0000256" key="2">
    <source>
        <dbReference type="ARBA" id="ARBA00007193"/>
    </source>
</evidence>
<keyword evidence="9" id="KW-0472">Membrane</keyword>
<evidence type="ECO:0000313" key="16">
    <source>
        <dbReference type="WBParaSite" id="MBELARI_LOCUS13573"/>
    </source>
</evidence>
<dbReference type="GO" id="GO:0015280">
    <property type="term" value="F:ligand-gated sodium channel activity"/>
    <property type="evidence" value="ECO:0007669"/>
    <property type="project" value="TreeGrafter"/>
</dbReference>